<accession>A0ABP8N0V9</accession>
<gene>
    <name evidence="2" type="ORF">GCM10023092_26000</name>
</gene>
<reference evidence="3" key="1">
    <citation type="journal article" date="2019" name="Int. J. Syst. Evol. Microbiol.">
        <title>The Global Catalogue of Microorganisms (GCM) 10K type strain sequencing project: providing services to taxonomists for standard genome sequencing and annotation.</title>
        <authorList>
            <consortium name="The Broad Institute Genomics Platform"/>
            <consortium name="The Broad Institute Genome Sequencing Center for Infectious Disease"/>
            <person name="Wu L."/>
            <person name="Ma J."/>
        </authorList>
    </citation>
    <scope>NUCLEOTIDE SEQUENCE [LARGE SCALE GENOMIC DNA]</scope>
    <source>
        <strain evidence="3">JCM 31921</strain>
    </source>
</reference>
<dbReference type="Proteomes" id="UP001501410">
    <property type="component" value="Unassembled WGS sequence"/>
</dbReference>
<feature type="transmembrane region" description="Helical" evidence="1">
    <location>
        <begin position="67"/>
        <end position="90"/>
    </location>
</feature>
<feature type="transmembrane region" description="Helical" evidence="1">
    <location>
        <begin position="96"/>
        <end position="115"/>
    </location>
</feature>
<keyword evidence="1" id="KW-0812">Transmembrane</keyword>
<evidence type="ECO:0000313" key="2">
    <source>
        <dbReference type="EMBL" id="GAA4458140.1"/>
    </source>
</evidence>
<keyword evidence="1" id="KW-1133">Transmembrane helix</keyword>
<dbReference type="InterPro" id="IPR009325">
    <property type="entry name" value="DUF983"/>
</dbReference>
<evidence type="ECO:0000313" key="3">
    <source>
        <dbReference type="Proteomes" id="UP001501410"/>
    </source>
</evidence>
<evidence type="ECO:0008006" key="4">
    <source>
        <dbReference type="Google" id="ProtNLM"/>
    </source>
</evidence>
<comment type="caution">
    <text evidence="2">The sequence shown here is derived from an EMBL/GenBank/DDBJ whole genome shotgun (WGS) entry which is preliminary data.</text>
</comment>
<dbReference type="RefSeq" id="WP_344827976.1">
    <property type="nucleotide sequence ID" value="NZ_BAABEZ010000024.1"/>
</dbReference>
<evidence type="ECO:0000256" key="1">
    <source>
        <dbReference type="SAM" id="Phobius"/>
    </source>
</evidence>
<organism evidence="2 3">
    <name type="scientific">Rurimicrobium arvi</name>
    <dbReference type="NCBI Taxonomy" id="2049916"/>
    <lineage>
        <taxon>Bacteria</taxon>
        <taxon>Pseudomonadati</taxon>
        <taxon>Bacteroidota</taxon>
        <taxon>Chitinophagia</taxon>
        <taxon>Chitinophagales</taxon>
        <taxon>Chitinophagaceae</taxon>
        <taxon>Rurimicrobium</taxon>
    </lineage>
</organism>
<proteinExistence type="predicted"/>
<keyword evidence="3" id="KW-1185">Reference proteome</keyword>
<sequence>MCAVKDDARPNALLSILNNRCPRCRRGKLFTRSNPYNFGSAMEMPEHCPVCGQKFELQTGFYFGTGYVSYGLSVAALATVFVAWAVLFGLSYTDNSIFWCLGTAIVLLLLIQPLLQRLSRSIWIAFFVRYDQNWRSEKHSQVHPA</sequence>
<keyword evidence="1" id="KW-0472">Membrane</keyword>
<name>A0ABP8N0V9_9BACT</name>
<protein>
    <recommendedName>
        <fullName evidence="4">DUF983 domain-containing protein</fullName>
    </recommendedName>
</protein>
<dbReference type="EMBL" id="BAABEZ010000024">
    <property type="protein sequence ID" value="GAA4458140.1"/>
    <property type="molecule type" value="Genomic_DNA"/>
</dbReference>
<dbReference type="Pfam" id="PF06170">
    <property type="entry name" value="DUF983"/>
    <property type="match status" value="1"/>
</dbReference>